<dbReference type="AlphaFoldDB" id="A0A1Q3E7T6"/>
<dbReference type="SUPFAM" id="SSF81383">
    <property type="entry name" value="F-box domain"/>
    <property type="match status" value="1"/>
</dbReference>
<gene>
    <name evidence="1" type="ORF">LENED_004993</name>
</gene>
<evidence type="ECO:0000313" key="2">
    <source>
        <dbReference type="Proteomes" id="UP000188533"/>
    </source>
</evidence>
<organism evidence="1 2">
    <name type="scientific">Lentinula edodes</name>
    <name type="common">Shiitake mushroom</name>
    <name type="synonym">Lentinus edodes</name>
    <dbReference type="NCBI Taxonomy" id="5353"/>
    <lineage>
        <taxon>Eukaryota</taxon>
        <taxon>Fungi</taxon>
        <taxon>Dikarya</taxon>
        <taxon>Basidiomycota</taxon>
        <taxon>Agaricomycotina</taxon>
        <taxon>Agaricomycetes</taxon>
        <taxon>Agaricomycetidae</taxon>
        <taxon>Agaricales</taxon>
        <taxon>Marasmiineae</taxon>
        <taxon>Omphalotaceae</taxon>
        <taxon>Lentinula</taxon>
    </lineage>
</organism>
<comment type="caution">
    <text evidence="1">The sequence shown here is derived from an EMBL/GenBank/DDBJ whole genome shotgun (WGS) entry which is preliminary data.</text>
</comment>
<evidence type="ECO:0008006" key="3">
    <source>
        <dbReference type="Google" id="ProtNLM"/>
    </source>
</evidence>
<dbReference type="InterPro" id="IPR036047">
    <property type="entry name" value="F-box-like_dom_sf"/>
</dbReference>
<protein>
    <recommendedName>
        <fullName evidence="3">F-box domain-containing protein</fullName>
    </recommendedName>
</protein>
<name>A0A1Q3E7T6_LENED</name>
<keyword evidence="2" id="KW-1185">Reference proteome</keyword>
<sequence>MRRSHWQPSIELPSLLEKLWFEDIQKETRPSPIGPTLGEEGLDGFYQTLSNPGRILQIPRVNKRVPCENQVTGVDLEKESVEALDTRTPSYIQRLPVDLWIDEIFIHLTIEDVICLRRVNKTLFLITHEPIIWKRFLVRLSIPIPPLRPSLRWSLDLTSFQIEQLVVKAICADDNWRRLSPKLSYTRVVFAFYEVLEMKLLPGGQYMVASVKDTASRRFYICIFCLDHPDPNFPPLARLPLPTKAFNIEARFLPWHEGRPGIMIMYSQRTPEDGHLRGYDLSELSARPEVDPPYPLRHDCLCTFVDMEALELLSDPSITRKSQAFRDRAAALPQPFQYVIHFVSNAPIEQPSLFESDGRPFAAVVQRPNEIVIMDLLTNQLSSIKCPRIPVFDNAEHKIRAIRVLPKQNQVLVIRTLRLRKIDQHQDQHTMELHTLPNAGVLGVVSLPDDYALITNRNATSIHISDNYEPLIGPDHPFKHDPKARPPPLSIYVCGEELEGMEHFNIDPVLSHDGYWFYDLDWYVEQATVKDPKYGVRIIPGVHRALVYTVPCDDRSDMPKIKSLGRYFNTEYQLADYPYGHPPQGDLSVVRQRYLRPEHEHVPFRLNSTAFQHIAETGCSAITWDESTGRVCIATQKNLKFLIMDVKKTVAPDDRFAQWRRLQTMLNSEL</sequence>
<reference evidence="1 2" key="1">
    <citation type="submission" date="2016-08" db="EMBL/GenBank/DDBJ databases">
        <authorList>
            <consortium name="Lentinula edodes genome sequencing consortium"/>
            <person name="Sakamoto Y."/>
            <person name="Nakade K."/>
            <person name="Sato S."/>
            <person name="Yoshida Y."/>
            <person name="Miyazaki K."/>
            <person name="Natsume S."/>
            <person name="Konno N."/>
        </authorList>
    </citation>
    <scope>NUCLEOTIDE SEQUENCE [LARGE SCALE GENOMIC DNA]</scope>
    <source>
        <strain evidence="1 2">NBRC 111202</strain>
    </source>
</reference>
<evidence type="ECO:0000313" key="1">
    <source>
        <dbReference type="EMBL" id="GAW03282.1"/>
    </source>
</evidence>
<proteinExistence type="predicted"/>
<dbReference type="EMBL" id="BDGU01000140">
    <property type="protein sequence ID" value="GAW03282.1"/>
    <property type="molecule type" value="Genomic_DNA"/>
</dbReference>
<dbReference type="Proteomes" id="UP000188533">
    <property type="component" value="Unassembled WGS sequence"/>
</dbReference>
<reference evidence="1 2" key="2">
    <citation type="submission" date="2017-02" db="EMBL/GenBank/DDBJ databases">
        <title>A genome survey and senescence transcriptome analysis in Lentinula edodes.</title>
        <authorList>
            <person name="Sakamoto Y."/>
            <person name="Nakade K."/>
            <person name="Sato S."/>
            <person name="Yoshida Y."/>
            <person name="Miyazaki K."/>
            <person name="Natsume S."/>
            <person name="Konno N."/>
        </authorList>
    </citation>
    <scope>NUCLEOTIDE SEQUENCE [LARGE SCALE GENOMIC DNA]</scope>
    <source>
        <strain evidence="1 2">NBRC 111202</strain>
    </source>
</reference>
<accession>A0A1Q3E7T6</accession>